<evidence type="ECO:0000313" key="1">
    <source>
        <dbReference type="EMBL" id="OIQ94811.1"/>
    </source>
</evidence>
<organism evidence="1">
    <name type="scientific">mine drainage metagenome</name>
    <dbReference type="NCBI Taxonomy" id="410659"/>
    <lineage>
        <taxon>unclassified sequences</taxon>
        <taxon>metagenomes</taxon>
        <taxon>ecological metagenomes</taxon>
    </lineage>
</organism>
<dbReference type="AlphaFoldDB" id="A0A1J5RZ68"/>
<protein>
    <submittedName>
        <fullName evidence="1">Uncharacterized protein</fullName>
    </submittedName>
</protein>
<comment type="caution">
    <text evidence="1">The sequence shown here is derived from an EMBL/GenBank/DDBJ whole genome shotgun (WGS) entry which is preliminary data.</text>
</comment>
<proteinExistence type="predicted"/>
<dbReference type="EMBL" id="MLJW01000178">
    <property type="protein sequence ID" value="OIQ94811.1"/>
    <property type="molecule type" value="Genomic_DNA"/>
</dbReference>
<gene>
    <name evidence="1" type="ORF">GALL_231660</name>
</gene>
<reference evidence="1" key="1">
    <citation type="submission" date="2016-10" db="EMBL/GenBank/DDBJ databases">
        <title>Sequence of Gallionella enrichment culture.</title>
        <authorList>
            <person name="Poehlein A."/>
            <person name="Muehling M."/>
            <person name="Daniel R."/>
        </authorList>
    </citation>
    <scope>NUCLEOTIDE SEQUENCE</scope>
</reference>
<name>A0A1J5RZ68_9ZZZZ</name>
<sequence>MLIQTYDTIRTMQLIQLAVSRGFHRWTGGVVRYDRAEKLAEKFTDIYGVNPDRAHDMRLRRAGAARSRLVFLPDSALLSFVWWLLVSEGAGPVVEGEQLRDATDRRNRIMLRDWELLRAPRRQTHEAVAWTWRLPEKEFQARLALACAVATHESAKQAQALIDAMRSWPGFHGIAQQRREIQDAMVGARRKVGRGDALALPPHPPWPRLLEMRRHGTSLPIAVERMRQQVRTGDTQ</sequence>
<accession>A0A1J5RZ68</accession>